<reference evidence="1 2" key="1">
    <citation type="journal article" date="2021" name="Nat. Plants">
        <title>The Taxus genome provides insights into paclitaxel biosynthesis.</title>
        <authorList>
            <person name="Xiong X."/>
            <person name="Gou J."/>
            <person name="Liao Q."/>
            <person name="Li Y."/>
            <person name="Zhou Q."/>
            <person name="Bi G."/>
            <person name="Li C."/>
            <person name="Du R."/>
            <person name="Wang X."/>
            <person name="Sun T."/>
            <person name="Guo L."/>
            <person name="Liang H."/>
            <person name="Lu P."/>
            <person name="Wu Y."/>
            <person name="Zhang Z."/>
            <person name="Ro D.K."/>
            <person name="Shang Y."/>
            <person name="Huang S."/>
            <person name="Yan J."/>
        </authorList>
    </citation>
    <scope>NUCLEOTIDE SEQUENCE [LARGE SCALE GENOMIC DNA]</scope>
    <source>
        <strain evidence="1">Ta-2019</strain>
    </source>
</reference>
<dbReference type="EMBL" id="JAHRHJ020000005">
    <property type="protein sequence ID" value="KAH9316539.1"/>
    <property type="molecule type" value="Genomic_DNA"/>
</dbReference>
<name>A0AA38G4G0_TAXCH</name>
<dbReference type="Proteomes" id="UP000824469">
    <property type="component" value="Unassembled WGS sequence"/>
</dbReference>
<dbReference type="AlphaFoldDB" id="A0AA38G4G0"/>
<proteinExistence type="predicted"/>
<feature type="non-terminal residue" evidence="1">
    <location>
        <position position="78"/>
    </location>
</feature>
<comment type="caution">
    <text evidence="1">The sequence shown here is derived from an EMBL/GenBank/DDBJ whole genome shotgun (WGS) entry which is preliminary data.</text>
</comment>
<organism evidence="1 2">
    <name type="scientific">Taxus chinensis</name>
    <name type="common">Chinese yew</name>
    <name type="synonym">Taxus wallichiana var. chinensis</name>
    <dbReference type="NCBI Taxonomy" id="29808"/>
    <lineage>
        <taxon>Eukaryota</taxon>
        <taxon>Viridiplantae</taxon>
        <taxon>Streptophyta</taxon>
        <taxon>Embryophyta</taxon>
        <taxon>Tracheophyta</taxon>
        <taxon>Spermatophyta</taxon>
        <taxon>Pinopsida</taxon>
        <taxon>Pinidae</taxon>
        <taxon>Conifers II</taxon>
        <taxon>Cupressales</taxon>
        <taxon>Taxaceae</taxon>
        <taxon>Taxus</taxon>
    </lineage>
</organism>
<gene>
    <name evidence="1" type="ORF">KI387_025166</name>
</gene>
<keyword evidence="2" id="KW-1185">Reference proteome</keyword>
<feature type="non-terminal residue" evidence="1">
    <location>
        <position position="1"/>
    </location>
</feature>
<evidence type="ECO:0000313" key="2">
    <source>
        <dbReference type="Proteomes" id="UP000824469"/>
    </source>
</evidence>
<protein>
    <submittedName>
        <fullName evidence="1">Uncharacterized protein</fullName>
    </submittedName>
</protein>
<sequence length="78" mass="8784">QHMRLIAPLIGSLIGLRSMDTEISSDLTDKEGIMVTRKALGYIKGGHRMDIGKLQKYHVVQAAAHLLTKLNDQERWSQ</sequence>
<accession>A0AA38G4G0</accession>
<evidence type="ECO:0000313" key="1">
    <source>
        <dbReference type="EMBL" id="KAH9316539.1"/>
    </source>
</evidence>